<feature type="compositionally biased region" description="Basic residues" evidence="3">
    <location>
        <begin position="548"/>
        <end position="565"/>
    </location>
</feature>
<dbReference type="InterPro" id="IPR013083">
    <property type="entry name" value="Znf_RING/FYVE/PHD"/>
</dbReference>
<keyword evidence="2" id="KW-0539">Nucleus</keyword>
<dbReference type="PROSITE" id="PS50006">
    <property type="entry name" value="FHA_DOMAIN"/>
    <property type="match status" value="1"/>
</dbReference>
<gene>
    <name evidence="5" type="ORF">PMAYCL1PPCAC_06953</name>
</gene>
<dbReference type="SMART" id="SM00240">
    <property type="entry name" value="FHA"/>
    <property type="match status" value="1"/>
</dbReference>
<dbReference type="InterPro" id="IPR011011">
    <property type="entry name" value="Znf_FYVE_PHD"/>
</dbReference>
<dbReference type="PANTHER" id="PTHR15464">
    <property type="entry name" value="TRANSCRIPTION FACTOR 19"/>
    <property type="match status" value="1"/>
</dbReference>
<feature type="compositionally biased region" description="Basic and acidic residues" evidence="3">
    <location>
        <begin position="428"/>
        <end position="439"/>
    </location>
</feature>
<dbReference type="Proteomes" id="UP001328107">
    <property type="component" value="Unassembled WGS sequence"/>
</dbReference>
<feature type="compositionally biased region" description="Basic residues" evidence="3">
    <location>
        <begin position="440"/>
        <end position="453"/>
    </location>
</feature>
<protein>
    <recommendedName>
        <fullName evidence="4">FHA domain-containing protein</fullName>
    </recommendedName>
</protein>
<feature type="compositionally biased region" description="Basic and acidic residues" evidence="3">
    <location>
        <begin position="359"/>
        <end position="372"/>
    </location>
</feature>
<dbReference type="SUPFAM" id="SSF49879">
    <property type="entry name" value="SMAD/FHA domain"/>
    <property type="match status" value="1"/>
</dbReference>
<feature type="compositionally biased region" description="Low complexity" evidence="3">
    <location>
        <begin position="470"/>
        <end position="485"/>
    </location>
</feature>
<evidence type="ECO:0000256" key="3">
    <source>
        <dbReference type="SAM" id="MobiDB-lite"/>
    </source>
</evidence>
<keyword evidence="6" id="KW-1185">Reference proteome</keyword>
<dbReference type="AlphaFoldDB" id="A0AAN4Z916"/>
<dbReference type="PANTHER" id="PTHR15464:SF1">
    <property type="entry name" value="TRANSCRIPTION FACTOR 19"/>
    <property type="match status" value="1"/>
</dbReference>
<dbReference type="Gene3D" id="2.60.200.20">
    <property type="match status" value="1"/>
</dbReference>
<dbReference type="GO" id="GO:0010468">
    <property type="term" value="P:regulation of gene expression"/>
    <property type="evidence" value="ECO:0007669"/>
    <property type="project" value="InterPro"/>
</dbReference>
<sequence>MIIPTYHLRRVTKTNHPEELILLGDITKFGRNADNVDVVLTSAVYSNMISRDHATITGTVDPITRQIVSYKIRDNSLNGTYIDDKRVYEEMILNDSSVIKFGHMNGAAIKPGVAAPQANAEFSFVFEKCSLNRRYIGWEGYERRRTVVCTGDGKFMSETGEDHRTKRKPPPKEQVSSTTAPIPPAFPMQHPQPIQPPTSTIFNPALPPNAIYQYLQMQQHPHLWPVVTKSPSFPHANTPPAMRANGQIPMARSTGTFPTPAPPNPSSIHAPVDQKPSSSVAPIRSPPVECDSSVPSPPKTGADSRTGHADSSSQQSPKRGKDDDEDSFSVPDSPPRAPRPLDLPGRSVTNSPAPPSPRLADKVETPKEEKKKAVVTPKKPTNPGKAPKSGGGGEKRSSNKEVDRLLTDLTEGSFMMQARRKSQGGVGSERRKMLNEGKKQSAKRAVSKNKLHRQLSSASSDDDSDDDEASGVSIRPSSSSVGRPSMVGKKASSASTPKGTKKGVGRSKKKDSEESDPYEETDDESDKEMKNGKRKMSKKSALSEKKEKKTPKAKPKKKAGRKKKKASEPSTESDSGGDEDEEEEFHDTENTKCDAEHCLLPKQSDVFWVRCDGCKKWSHNFCLFGTNLPYEGKTFFCGCGKAPSKKKKS</sequence>
<feature type="region of interest" description="Disordered" evidence="3">
    <location>
        <begin position="155"/>
        <end position="202"/>
    </location>
</feature>
<reference evidence="6" key="1">
    <citation type="submission" date="2022-10" db="EMBL/GenBank/DDBJ databases">
        <title>Genome assembly of Pristionchus species.</title>
        <authorList>
            <person name="Yoshida K."/>
            <person name="Sommer R.J."/>
        </authorList>
    </citation>
    <scope>NUCLEOTIDE SEQUENCE [LARGE SCALE GENOMIC DNA]</scope>
    <source>
        <strain evidence="6">RS5460</strain>
    </source>
</reference>
<comment type="subcellular location">
    <subcellularLocation>
        <location evidence="1">Nucleus</location>
    </subcellularLocation>
</comment>
<evidence type="ECO:0000259" key="4">
    <source>
        <dbReference type="PROSITE" id="PS50006"/>
    </source>
</evidence>
<feature type="compositionally biased region" description="Basic and acidic residues" evidence="3">
    <location>
        <begin position="393"/>
        <end position="406"/>
    </location>
</feature>
<dbReference type="EMBL" id="BTRK01000002">
    <property type="protein sequence ID" value="GMR36758.1"/>
    <property type="molecule type" value="Genomic_DNA"/>
</dbReference>
<dbReference type="InterPro" id="IPR042803">
    <property type="entry name" value="TCF19"/>
</dbReference>
<evidence type="ECO:0000256" key="2">
    <source>
        <dbReference type="ARBA" id="ARBA00023242"/>
    </source>
</evidence>
<dbReference type="SUPFAM" id="SSF57903">
    <property type="entry name" value="FYVE/PHD zinc finger"/>
    <property type="match status" value="1"/>
</dbReference>
<dbReference type="InterPro" id="IPR008984">
    <property type="entry name" value="SMAD_FHA_dom_sf"/>
</dbReference>
<dbReference type="Pfam" id="PF00498">
    <property type="entry name" value="FHA"/>
    <property type="match status" value="1"/>
</dbReference>
<comment type="caution">
    <text evidence="5">The sequence shown here is derived from an EMBL/GenBank/DDBJ whole genome shotgun (WGS) entry which is preliminary data.</text>
</comment>
<name>A0AAN4Z916_9BILA</name>
<evidence type="ECO:0000313" key="5">
    <source>
        <dbReference type="EMBL" id="GMR36758.1"/>
    </source>
</evidence>
<feature type="domain" description="FHA" evidence="4">
    <location>
        <begin position="27"/>
        <end position="87"/>
    </location>
</feature>
<evidence type="ECO:0000256" key="1">
    <source>
        <dbReference type="ARBA" id="ARBA00004123"/>
    </source>
</evidence>
<feature type="compositionally biased region" description="Acidic residues" evidence="3">
    <location>
        <begin position="460"/>
        <end position="469"/>
    </location>
</feature>
<proteinExistence type="predicted"/>
<accession>A0AAN4Z916</accession>
<organism evidence="5 6">
    <name type="scientific">Pristionchus mayeri</name>
    <dbReference type="NCBI Taxonomy" id="1317129"/>
    <lineage>
        <taxon>Eukaryota</taxon>
        <taxon>Metazoa</taxon>
        <taxon>Ecdysozoa</taxon>
        <taxon>Nematoda</taxon>
        <taxon>Chromadorea</taxon>
        <taxon>Rhabditida</taxon>
        <taxon>Rhabditina</taxon>
        <taxon>Diplogasteromorpha</taxon>
        <taxon>Diplogasteroidea</taxon>
        <taxon>Neodiplogasteridae</taxon>
        <taxon>Pristionchus</taxon>
    </lineage>
</organism>
<feature type="compositionally biased region" description="Acidic residues" evidence="3">
    <location>
        <begin position="513"/>
        <end position="526"/>
    </location>
</feature>
<evidence type="ECO:0000313" key="6">
    <source>
        <dbReference type="Proteomes" id="UP001328107"/>
    </source>
</evidence>
<dbReference type="GO" id="GO:0005634">
    <property type="term" value="C:nucleus"/>
    <property type="evidence" value="ECO:0007669"/>
    <property type="project" value="UniProtKB-SubCell"/>
</dbReference>
<feature type="region of interest" description="Disordered" evidence="3">
    <location>
        <begin position="234"/>
        <end position="591"/>
    </location>
</feature>
<dbReference type="InterPro" id="IPR000253">
    <property type="entry name" value="FHA_dom"/>
</dbReference>
<feature type="compositionally biased region" description="Basic residues" evidence="3">
    <location>
        <begin position="499"/>
        <end position="509"/>
    </location>
</feature>
<dbReference type="Gene3D" id="3.30.40.10">
    <property type="entry name" value="Zinc/RING finger domain, C3HC4 (zinc finger)"/>
    <property type="match status" value="1"/>
</dbReference>
<feature type="compositionally biased region" description="Acidic residues" evidence="3">
    <location>
        <begin position="575"/>
        <end position="586"/>
    </location>
</feature>